<sequence length="179" mass="20589">RTNSNNENSDDPADSPDNDNPDDPDEEYEPIARSNNFPNKAYHMWSYTKRVSTRTSLSTEKQKEVVKEGAEVDKEKQKEVSKERAEVDKEKQKEVGKKEAEIDKGKQKEIVEPYRNLSLISEGKTSRVPNYQESNISVSDVNYQDSNADDTEIIETLANTEIFLQCLLELEEPEEQEKE</sequence>
<evidence type="ECO:0000313" key="2">
    <source>
        <dbReference type="Proteomes" id="UP000789920"/>
    </source>
</evidence>
<reference evidence="1" key="1">
    <citation type="submission" date="2021-06" db="EMBL/GenBank/DDBJ databases">
        <authorList>
            <person name="Kallberg Y."/>
            <person name="Tangrot J."/>
            <person name="Rosling A."/>
        </authorList>
    </citation>
    <scope>NUCLEOTIDE SEQUENCE</scope>
    <source>
        <strain evidence="1">MA461A</strain>
    </source>
</reference>
<protein>
    <submittedName>
        <fullName evidence="1">31091_t:CDS:1</fullName>
    </submittedName>
</protein>
<gene>
    <name evidence="1" type="ORF">RPERSI_LOCUS26099</name>
</gene>
<comment type="caution">
    <text evidence="1">The sequence shown here is derived from an EMBL/GenBank/DDBJ whole genome shotgun (WGS) entry which is preliminary data.</text>
</comment>
<accession>A0ACA9S2U7</accession>
<dbReference type="EMBL" id="CAJVQC010087996">
    <property type="protein sequence ID" value="CAG8823784.1"/>
    <property type="molecule type" value="Genomic_DNA"/>
</dbReference>
<feature type="non-terminal residue" evidence="1">
    <location>
        <position position="1"/>
    </location>
</feature>
<proteinExistence type="predicted"/>
<organism evidence="1 2">
    <name type="scientific">Racocetra persica</name>
    <dbReference type="NCBI Taxonomy" id="160502"/>
    <lineage>
        <taxon>Eukaryota</taxon>
        <taxon>Fungi</taxon>
        <taxon>Fungi incertae sedis</taxon>
        <taxon>Mucoromycota</taxon>
        <taxon>Glomeromycotina</taxon>
        <taxon>Glomeromycetes</taxon>
        <taxon>Diversisporales</taxon>
        <taxon>Gigasporaceae</taxon>
        <taxon>Racocetra</taxon>
    </lineage>
</organism>
<evidence type="ECO:0000313" key="1">
    <source>
        <dbReference type="EMBL" id="CAG8823784.1"/>
    </source>
</evidence>
<dbReference type="Proteomes" id="UP000789920">
    <property type="component" value="Unassembled WGS sequence"/>
</dbReference>
<name>A0ACA9S2U7_9GLOM</name>
<feature type="non-terminal residue" evidence="1">
    <location>
        <position position="179"/>
    </location>
</feature>
<keyword evidence="2" id="KW-1185">Reference proteome</keyword>